<dbReference type="SUPFAM" id="SSF103473">
    <property type="entry name" value="MFS general substrate transporter"/>
    <property type="match status" value="1"/>
</dbReference>
<feature type="transmembrane region" description="Helical" evidence="5">
    <location>
        <begin position="442"/>
        <end position="464"/>
    </location>
</feature>
<feature type="transmembrane region" description="Helical" evidence="5">
    <location>
        <begin position="21"/>
        <end position="40"/>
    </location>
</feature>
<reference evidence="7" key="1">
    <citation type="journal article" date="2015" name="Proc. Natl. Acad. Sci. U.S.A.">
        <title>Genome sequence of the Asian Tiger mosquito, Aedes albopictus, reveals insights into its biology, genetics, and evolution.</title>
        <authorList>
            <person name="Chen X.G."/>
            <person name="Jiang X."/>
            <person name="Gu J."/>
            <person name="Xu M."/>
            <person name="Wu Y."/>
            <person name="Deng Y."/>
            <person name="Zhang C."/>
            <person name="Bonizzoni M."/>
            <person name="Dermauw W."/>
            <person name="Vontas J."/>
            <person name="Armbruster P."/>
            <person name="Huang X."/>
            <person name="Yang Y."/>
            <person name="Zhang H."/>
            <person name="He W."/>
            <person name="Peng H."/>
            <person name="Liu Y."/>
            <person name="Wu K."/>
            <person name="Chen J."/>
            <person name="Lirakis M."/>
            <person name="Topalis P."/>
            <person name="Van Leeuwen T."/>
            <person name="Hall A.B."/>
            <person name="Jiang X."/>
            <person name="Thorpe C."/>
            <person name="Mueller R.L."/>
            <person name="Sun C."/>
            <person name="Waterhouse R.M."/>
            <person name="Yan G."/>
            <person name="Tu Z.J."/>
            <person name="Fang X."/>
            <person name="James A.A."/>
        </authorList>
    </citation>
    <scope>NUCLEOTIDE SEQUENCE [LARGE SCALE GENOMIC DNA]</scope>
    <source>
        <strain evidence="7">Foshan</strain>
    </source>
</reference>
<dbReference type="EnsemblMetazoa" id="AALFPA23_006930.R9147">
    <property type="protein sequence ID" value="AALFPA23_006930.P9147"/>
    <property type="gene ID" value="AALFPA23_006930"/>
</dbReference>
<sequence length="562" mass="63372">MADLLSSIMKDFGSWQLRAILLIYLCKIPSSWFMACLIFTAPVPKHGEFFCKPPVPIHANFNTTEWIKVSHPIKEEVHDEEFTIDFCNVYEDAMEHSLQYFNDPNLKPWVEPMNNNTKVVPCESFEHHTDYTSIITQFDLVCSRDILVATTQFFHLFGVLLGGIITTELMKTISPRNIMLLGMYAQIICGCFCGLINVFELHMMFRSLSAICCGFMYTAGGVIMSDITGGKFKTATICLFEQFWSIGVIMLPGVASFWSSWSQLYLAISLPTFVLIILHRWIPDSPRWLLKRGRVREANTYLMEAARCNGTENRIPSDFEHQLKTFSDAAIVQADPDPWWKIWEEKASKKDLICVHLAWSIFIVVYYGMLLNIRAFGREHLQINTVIAGLSEIIGTFIGFYLIMFTKNKWFWAGLFNIIGGLVAYVAWLIPPEVTGNKRVALLMLTAMISKMSISTCLSILTTCTSELVSANKKNGAVYSTIVWARFWLLGAPFVGATIVFGQLVPQTAFGSLTILGGIIAGSINGTRTHPVVKRNSVYPETISTSENWISEKPNGINDLKQ</sequence>
<dbReference type="PANTHER" id="PTHR24064">
    <property type="entry name" value="SOLUTE CARRIER FAMILY 22 MEMBER"/>
    <property type="match status" value="1"/>
</dbReference>
<feature type="transmembrane region" description="Helical" evidence="5">
    <location>
        <begin position="146"/>
        <end position="166"/>
    </location>
</feature>
<dbReference type="InterPro" id="IPR036259">
    <property type="entry name" value="MFS_trans_sf"/>
</dbReference>
<name>A0ABM1Y946_AEDAL</name>
<organism evidence="6 7">
    <name type="scientific">Aedes albopictus</name>
    <name type="common">Asian tiger mosquito</name>
    <name type="synonym">Stegomyia albopicta</name>
    <dbReference type="NCBI Taxonomy" id="7160"/>
    <lineage>
        <taxon>Eukaryota</taxon>
        <taxon>Metazoa</taxon>
        <taxon>Ecdysozoa</taxon>
        <taxon>Arthropoda</taxon>
        <taxon>Hexapoda</taxon>
        <taxon>Insecta</taxon>
        <taxon>Pterygota</taxon>
        <taxon>Neoptera</taxon>
        <taxon>Endopterygota</taxon>
        <taxon>Diptera</taxon>
        <taxon>Nematocera</taxon>
        <taxon>Culicoidea</taxon>
        <taxon>Culicidae</taxon>
        <taxon>Culicinae</taxon>
        <taxon>Aedini</taxon>
        <taxon>Aedes</taxon>
        <taxon>Stegomyia</taxon>
    </lineage>
</organism>
<feature type="transmembrane region" description="Helical" evidence="5">
    <location>
        <begin position="508"/>
        <end position="527"/>
    </location>
</feature>
<keyword evidence="2 5" id="KW-0812">Transmembrane</keyword>
<keyword evidence="3 5" id="KW-1133">Transmembrane helix</keyword>
<evidence type="ECO:0000256" key="2">
    <source>
        <dbReference type="ARBA" id="ARBA00022692"/>
    </source>
</evidence>
<evidence type="ECO:0000256" key="1">
    <source>
        <dbReference type="ARBA" id="ARBA00004141"/>
    </source>
</evidence>
<accession>A0ABM1Y946</accession>
<evidence type="ECO:0000313" key="6">
    <source>
        <dbReference type="EnsemblMetazoa" id="AALFPA23_006930.P9147"/>
    </source>
</evidence>
<evidence type="ECO:0000256" key="3">
    <source>
        <dbReference type="ARBA" id="ARBA00022989"/>
    </source>
</evidence>
<dbReference type="CDD" id="cd17317">
    <property type="entry name" value="MFS_SLC22"/>
    <property type="match status" value="1"/>
</dbReference>
<dbReference type="InterPro" id="IPR011701">
    <property type="entry name" value="MFS"/>
</dbReference>
<evidence type="ECO:0000256" key="4">
    <source>
        <dbReference type="ARBA" id="ARBA00023136"/>
    </source>
</evidence>
<feature type="transmembrane region" description="Helical" evidence="5">
    <location>
        <begin position="178"/>
        <end position="199"/>
    </location>
</feature>
<dbReference type="GeneID" id="109401272"/>
<proteinExistence type="predicted"/>
<feature type="transmembrane region" description="Helical" evidence="5">
    <location>
        <begin position="237"/>
        <end position="258"/>
    </location>
</feature>
<keyword evidence="4 5" id="KW-0472">Membrane</keyword>
<evidence type="ECO:0000313" key="7">
    <source>
        <dbReference type="Proteomes" id="UP000069940"/>
    </source>
</evidence>
<dbReference type="Pfam" id="PF07690">
    <property type="entry name" value="MFS_1"/>
    <property type="match status" value="1"/>
</dbReference>
<protein>
    <recommendedName>
        <fullName evidence="8">Major facilitator superfamily (MFS) profile domain-containing protein</fullName>
    </recommendedName>
</protein>
<dbReference type="Proteomes" id="UP000069940">
    <property type="component" value="Unassembled WGS sequence"/>
</dbReference>
<feature type="transmembrane region" description="Helical" evidence="5">
    <location>
        <begin position="410"/>
        <end position="430"/>
    </location>
</feature>
<reference evidence="6" key="2">
    <citation type="submission" date="2025-05" db="UniProtKB">
        <authorList>
            <consortium name="EnsemblMetazoa"/>
        </authorList>
    </citation>
    <scope>IDENTIFICATION</scope>
    <source>
        <strain evidence="6">Foshan</strain>
    </source>
</reference>
<feature type="transmembrane region" description="Helical" evidence="5">
    <location>
        <begin position="205"/>
        <end position="225"/>
    </location>
</feature>
<feature type="transmembrane region" description="Helical" evidence="5">
    <location>
        <begin position="476"/>
        <end position="502"/>
    </location>
</feature>
<evidence type="ECO:0000256" key="5">
    <source>
        <dbReference type="SAM" id="Phobius"/>
    </source>
</evidence>
<comment type="subcellular location">
    <subcellularLocation>
        <location evidence="1">Membrane</location>
        <topology evidence="1">Multi-pass membrane protein</topology>
    </subcellularLocation>
</comment>
<dbReference type="Gene3D" id="1.20.1250.20">
    <property type="entry name" value="MFS general substrate transporter like domains"/>
    <property type="match status" value="1"/>
</dbReference>
<dbReference type="RefSeq" id="XP_062698785.1">
    <property type="nucleotide sequence ID" value="XM_062842801.1"/>
</dbReference>
<feature type="transmembrane region" description="Helical" evidence="5">
    <location>
        <begin position="264"/>
        <end position="282"/>
    </location>
</feature>
<feature type="transmembrane region" description="Helical" evidence="5">
    <location>
        <begin position="352"/>
        <end position="369"/>
    </location>
</feature>
<keyword evidence="7" id="KW-1185">Reference proteome</keyword>
<evidence type="ECO:0008006" key="8">
    <source>
        <dbReference type="Google" id="ProtNLM"/>
    </source>
</evidence>
<feature type="transmembrane region" description="Helical" evidence="5">
    <location>
        <begin position="381"/>
        <end position="403"/>
    </location>
</feature>